<gene>
    <name evidence="3" type="ORF">Pta02_70780</name>
</gene>
<evidence type="ECO:0000259" key="2">
    <source>
        <dbReference type="Pfam" id="PF01243"/>
    </source>
</evidence>
<dbReference type="SUPFAM" id="SSF50475">
    <property type="entry name" value="FMN-binding split barrel"/>
    <property type="match status" value="1"/>
</dbReference>
<dbReference type="PANTHER" id="PTHR35176">
    <property type="entry name" value="HEME OXYGENASE HI_0854-RELATED"/>
    <property type="match status" value="1"/>
</dbReference>
<feature type="domain" description="Pyridoxamine 5'-phosphate oxidase N-terminal" evidence="2">
    <location>
        <begin position="17"/>
        <end position="116"/>
    </location>
</feature>
<dbReference type="Pfam" id="PF01243">
    <property type="entry name" value="PNPOx_N"/>
    <property type="match status" value="1"/>
</dbReference>
<proteinExistence type="predicted"/>
<evidence type="ECO:0000313" key="3">
    <source>
        <dbReference type="EMBL" id="GII05070.1"/>
    </source>
</evidence>
<dbReference type="InterPro" id="IPR011576">
    <property type="entry name" value="Pyridox_Oxase_N"/>
</dbReference>
<dbReference type="EMBL" id="BOOK01000061">
    <property type="protein sequence ID" value="GII05070.1"/>
    <property type="molecule type" value="Genomic_DNA"/>
</dbReference>
<dbReference type="AlphaFoldDB" id="A0A8J3T6G8"/>
<evidence type="ECO:0000313" key="4">
    <source>
        <dbReference type="Proteomes" id="UP000634476"/>
    </source>
</evidence>
<dbReference type="GO" id="GO:0005829">
    <property type="term" value="C:cytosol"/>
    <property type="evidence" value="ECO:0007669"/>
    <property type="project" value="TreeGrafter"/>
</dbReference>
<protein>
    <submittedName>
        <fullName evidence="3">PPOX class F420-dependent oxidoreductase</fullName>
    </submittedName>
</protein>
<comment type="caution">
    <text evidence="3">The sequence shown here is derived from an EMBL/GenBank/DDBJ whole genome shotgun (WGS) entry which is preliminary data.</text>
</comment>
<name>A0A8J3T6G8_9ACTN</name>
<dbReference type="InterPro" id="IPR012349">
    <property type="entry name" value="Split_barrel_FMN-bd"/>
</dbReference>
<evidence type="ECO:0000256" key="1">
    <source>
        <dbReference type="ARBA" id="ARBA00023002"/>
    </source>
</evidence>
<dbReference type="InterPro" id="IPR024031">
    <property type="entry name" value="MSMEG_5819/OxyR"/>
</dbReference>
<sequence length="143" mass="15957">MTTADISAQIFSQAELDYLATQRLGRLATVSLDGTVQNSPTGFHYNPGNGTIDIYGRAMGATKKFRNVRETGRVAFVVDDLASTDPWQVRGVEIRGTAEAVEDHEPPMPYLSREIIRIHPERIISWGVDPAQQDMRGRDVRSR</sequence>
<dbReference type="NCBIfam" id="TIGR04023">
    <property type="entry name" value="PPOX_MSMEG_5819"/>
    <property type="match status" value="1"/>
</dbReference>
<dbReference type="GO" id="GO:0070967">
    <property type="term" value="F:coenzyme F420 binding"/>
    <property type="evidence" value="ECO:0007669"/>
    <property type="project" value="TreeGrafter"/>
</dbReference>
<dbReference type="InterPro" id="IPR052019">
    <property type="entry name" value="F420H2_bilvrd_red/Heme_oxyg"/>
</dbReference>
<dbReference type="GO" id="GO:0016627">
    <property type="term" value="F:oxidoreductase activity, acting on the CH-CH group of donors"/>
    <property type="evidence" value="ECO:0007669"/>
    <property type="project" value="TreeGrafter"/>
</dbReference>
<dbReference type="Gene3D" id="2.30.110.10">
    <property type="entry name" value="Electron Transport, Fmn-binding Protein, Chain A"/>
    <property type="match status" value="1"/>
</dbReference>
<dbReference type="Proteomes" id="UP000634476">
    <property type="component" value="Unassembled WGS sequence"/>
</dbReference>
<keyword evidence="1" id="KW-0560">Oxidoreductase</keyword>
<dbReference type="RefSeq" id="WP_203879301.1">
    <property type="nucleotide sequence ID" value="NZ_BOOK01000061.1"/>
</dbReference>
<organism evidence="3 4">
    <name type="scientific">Planobispora takensis</name>
    <dbReference type="NCBI Taxonomy" id="1367882"/>
    <lineage>
        <taxon>Bacteria</taxon>
        <taxon>Bacillati</taxon>
        <taxon>Actinomycetota</taxon>
        <taxon>Actinomycetes</taxon>
        <taxon>Streptosporangiales</taxon>
        <taxon>Streptosporangiaceae</taxon>
        <taxon>Planobispora</taxon>
    </lineage>
</organism>
<accession>A0A8J3T6G8</accession>
<dbReference type="PANTHER" id="PTHR35176:SF6">
    <property type="entry name" value="HEME OXYGENASE HI_0854-RELATED"/>
    <property type="match status" value="1"/>
</dbReference>
<reference evidence="3" key="1">
    <citation type="submission" date="2021-01" db="EMBL/GenBank/DDBJ databases">
        <title>Whole genome shotgun sequence of Planobispora takensis NBRC 109077.</title>
        <authorList>
            <person name="Komaki H."/>
            <person name="Tamura T."/>
        </authorList>
    </citation>
    <scope>NUCLEOTIDE SEQUENCE</scope>
    <source>
        <strain evidence="3">NBRC 109077</strain>
    </source>
</reference>
<keyword evidence="4" id="KW-1185">Reference proteome</keyword>